<dbReference type="InterPro" id="IPR028012">
    <property type="entry name" value="Rua1_C"/>
</dbReference>
<feature type="region of interest" description="Disordered" evidence="1">
    <location>
        <begin position="74"/>
        <end position="112"/>
    </location>
</feature>
<protein>
    <recommendedName>
        <fullName evidence="2">Transcription regulator Rua1 C-terminal domain-containing protein</fullName>
    </recommendedName>
</protein>
<feature type="compositionally biased region" description="Low complexity" evidence="1">
    <location>
        <begin position="93"/>
        <end position="103"/>
    </location>
</feature>
<feature type="region of interest" description="Disordered" evidence="1">
    <location>
        <begin position="294"/>
        <end position="317"/>
    </location>
</feature>
<evidence type="ECO:0000313" key="3">
    <source>
        <dbReference type="EMBL" id="QIW96114.1"/>
    </source>
</evidence>
<proteinExistence type="predicted"/>
<dbReference type="Proteomes" id="UP000503462">
    <property type="component" value="Chromosome 1"/>
</dbReference>
<sequence length="317" mass="36409">MEPFGRYEHVERQEEPEEQWIPAKAEPNVFNDMMVRFAMPAEDDWLWQSTTTSLLQPPDHQSQYLTDPAHRFPEVATGHQNHSPGFGTHSAAQWLQRQQQEQQHSSLHSYNQDPYHHHAVSLQAPVQQIYSQCPPSSSGQASAGAEDTESTQPPLAIPWPDVFASTRAAHQDPPMDSREGQTPQRKAQRSAEDLYTPHWVRGNGTQREGWCGWCCAWFTLRDSTYWYHMHYSHGISQIDGKHLPAPAGFRTFCESAEWEVKCGRCNRWMPLPPGDRWNTAYFRHTYKCYFKSSDLSNPSSPAKTVRSPARRTTSNML</sequence>
<feature type="region of interest" description="Disordered" evidence="1">
    <location>
        <begin position="1"/>
        <end position="25"/>
    </location>
</feature>
<dbReference type="Pfam" id="PF14616">
    <property type="entry name" value="Rua1_C"/>
    <property type="match status" value="1"/>
</dbReference>
<evidence type="ECO:0000313" key="4">
    <source>
        <dbReference type="Proteomes" id="UP000503462"/>
    </source>
</evidence>
<name>A0A6H0XNA1_9PEZI</name>
<evidence type="ECO:0000256" key="1">
    <source>
        <dbReference type="SAM" id="MobiDB-lite"/>
    </source>
</evidence>
<reference evidence="3 4" key="1">
    <citation type="journal article" date="2016" name="Sci. Rep.">
        <title>Peltaster fructicola genome reveals evolution from an invasive phytopathogen to an ectophytic parasite.</title>
        <authorList>
            <person name="Xu C."/>
            <person name="Chen H."/>
            <person name="Gleason M.L."/>
            <person name="Xu J.R."/>
            <person name="Liu H."/>
            <person name="Zhang R."/>
            <person name="Sun G."/>
        </authorList>
    </citation>
    <scope>NUCLEOTIDE SEQUENCE [LARGE SCALE GENOMIC DNA]</scope>
    <source>
        <strain evidence="3 4">LNHT1506</strain>
    </source>
</reference>
<accession>A0A6H0XNA1</accession>
<feature type="domain" description="Transcription regulator Rua1 C-terminal" evidence="2">
    <location>
        <begin position="190"/>
        <end position="288"/>
    </location>
</feature>
<keyword evidence="4" id="KW-1185">Reference proteome</keyword>
<feature type="compositionally biased region" description="Basic and acidic residues" evidence="1">
    <location>
        <begin position="169"/>
        <end position="179"/>
    </location>
</feature>
<dbReference type="PANTHER" id="PTHR28125:SF3">
    <property type="entry name" value="TRANSCRIPTION REGULATOR RUA1 C-TERMINAL DOMAIN-CONTAINING PROTEIN"/>
    <property type="match status" value="1"/>
</dbReference>
<feature type="region of interest" description="Disordered" evidence="1">
    <location>
        <begin position="130"/>
        <end position="191"/>
    </location>
</feature>
<dbReference type="PANTHER" id="PTHR28125">
    <property type="entry name" value="MEIOTIC EXPRESSION UP-REGULATED PROTEIN 26"/>
    <property type="match status" value="1"/>
</dbReference>
<feature type="compositionally biased region" description="Basic and acidic residues" evidence="1">
    <location>
        <begin position="1"/>
        <end position="13"/>
    </location>
</feature>
<dbReference type="AlphaFoldDB" id="A0A6H0XNA1"/>
<dbReference type="OrthoDB" id="5595379at2759"/>
<gene>
    <name evidence="3" type="ORF">AMS68_001632</name>
</gene>
<dbReference type="EMBL" id="CP051139">
    <property type="protein sequence ID" value="QIW96114.1"/>
    <property type="molecule type" value="Genomic_DNA"/>
</dbReference>
<evidence type="ECO:0000259" key="2">
    <source>
        <dbReference type="Pfam" id="PF14616"/>
    </source>
</evidence>
<organism evidence="3 4">
    <name type="scientific">Peltaster fructicola</name>
    <dbReference type="NCBI Taxonomy" id="286661"/>
    <lineage>
        <taxon>Eukaryota</taxon>
        <taxon>Fungi</taxon>
        <taxon>Dikarya</taxon>
        <taxon>Ascomycota</taxon>
        <taxon>Pezizomycotina</taxon>
        <taxon>Dothideomycetes</taxon>
        <taxon>Dothideomycetes incertae sedis</taxon>
        <taxon>Peltaster</taxon>
    </lineage>
</organism>
<feature type="compositionally biased region" description="Low complexity" evidence="1">
    <location>
        <begin position="131"/>
        <end position="144"/>
    </location>
</feature>